<comment type="caution">
    <text evidence="1">The sequence shown here is derived from an EMBL/GenBank/DDBJ whole genome shotgun (WGS) entry which is preliminary data.</text>
</comment>
<protein>
    <recommendedName>
        <fullName evidence="3">Butirosin biosynthesis protein H N-terminal domain-containing protein</fullName>
    </recommendedName>
</protein>
<gene>
    <name evidence="1" type="ORF">EC604_03550</name>
</gene>
<reference evidence="1 2" key="1">
    <citation type="journal article" date="2019" name="J. Ind. Microbiol. Biotechnol.">
        <title>Paenibacillus amylolyticus 27C64 has a diverse set of carbohydrate-active enzymes and complete pectin deconstruction system.</title>
        <authorList>
            <person name="Keggi C."/>
            <person name="Doran-Peterson J."/>
        </authorList>
    </citation>
    <scope>NUCLEOTIDE SEQUENCE [LARGE SCALE GENOMIC DNA]</scope>
    <source>
        <strain evidence="1 2">27C64</strain>
    </source>
</reference>
<dbReference type="OrthoDB" id="2624539at2"/>
<evidence type="ECO:0000313" key="2">
    <source>
        <dbReference type="Proteomes" id="UP000323664"/>
    </source>
</evidence>
<accession>A0A5M9WMW2</accession>
<dbReference type="EMBL" id="RIAS01000001">
    <property type="protein sequence ID" value="KAA8782920.1"/>
    <property type="molecule type" value="Genomic_DNA"/>
</dbReference>
<evidence type="ECO:0000313" key="1">
    <source>
        <dbReference type="EMBL" id="KAA8782920.1"/>
    </source>
</evidence>
<organism evidence="1 2">
    <name type="scientific">Paenibacillus amylolyticus</name>
    <dbReference type="NCBI Taxonomy" id="1451"/>
    <lineage>
        <taxon>Bacteria</taxon>
        <taxon>Bacillati</taxon>
        <taxon>Bacillota</taxon>
        <taxon>Bacilli</taxon>
        <taxon>Bacillales</taxon>
        <taxon>Paenibacillaceae</taxon>
        <taxon>Paenibacillus</taxon>
    </lineage>
</organism>
<dbReference type="AlphaFoldDB" id="A0A5M9WMW2"/>
<name>A0A5M9WMW2_PAEAM</name>
<dbReference type="RefSeq" id="WP_123062764.1">
    <property type="nucleotide sequence ID" value="NZ_RIAS01000001.1"/>
</dbReference>
<proteinExistence type="predicted"/>
<evidence type="ECO:0008006" key="3">
    <source>
        <dbReference type="Google" id="ProtNLM"/>
    </source>
</evidence>
<sequence>MEKKLEIQTPSIQTFLNHAYPLAILEKDEAFLGWYYTNYTQLYTFNNRKNPVGDFKIDFYSHNGKYPNIPFLASANMDGHIIRTFEKSILDIVIENIDLNYYLEVGIDEYYWSNKKSYMQEHFHHDNLIYGYNDNDRVLYYLGYNQDMIFGQYSVSYEEFVSSFTEDPDSTIKFIKNITPELTSTTTKYVYHFNLNFDLDIFRIYLEDFLQSRNSFLTHRGSEDSVFGLAIYDELINRFSDDILLSKDMRLYRIIWEHKNVFNKRIDYLNSKGYLKTGSYESLSSKSRSLCNESLLLKNLSMKYSITNDMKVFLKISTKLKEIQLFEEQLVTDLLVSIT</sequence>
<dbReference type="Proteomes" id="UP000323664">
    <property type="component" value="Unassembled WGS sequence"/>
</dbReference>